<gene>
    <name evidence="9" type="primary">ARC19</name>
    <name evidence="9" type="ORF">MJAP1_002532</name>
</gene>
<keyword evidence="10" id="KW-1185">Reference proteome</keyword>
<comment type="similarity">
    <text evidence="2">Belongs to the ARPC4 family.</text>
</comment>
<reference evidence="9" key="1">
    <citation type="submission" date="2023-03" db="EMBL/GenBank/DDBJ databases">
        <title>Mating type loci evolution in Malassezia.</title>
        <authorList>
            <person name="Coelho M.A."/>
        </authorList>
    </citation>
    <scope>NUCLEOTIDE SEQUENCE</scope>
    <source>
        <strain evidence="9">CBS 9431</strain>
    </source>
</reference>
<keyword evidence="5" id="KW-0206">Cytoskeleton</keyword>
<dbReference type="GO" id="GO:0005885">
    <property type="term" value="C:Arp2/3 protein complex"/>
    <property type="evidence" value="ECO:0007669"/>
    <property type="project" value="InterPro"/>
</dbReference>
<dbReference type="FunFam" id="3.30.1460.20:FF:000001">
    <property type="entry name" value="Actin-related protein 2/3 complex subunit 4"/>
    <property type="match status" value="1"/>
</dbReference>
<dbReference type="Pfam" id="PF05856">
    <property type="entry name" value="ARPC4"/>
    <property type="match status" value="1"/>
</dbReference>
<name>A0AAF0JAL1_9BASI</name>
<dbReference type="InterPro" id="IPR008384">
    <property type="entry name" value="ARPC4"/>
</dbReference>
<evidence type="ECO:0000256" key="5">
    <source>
        <dbReference type="ARBA" id="ARBA00023212"/>
    </source>
</evidence>
<dbReference type="GO" id="GO:0030041">
    <property type="term" value="P:actin filament polymerization"/>
    <property type="evidence" value="ECO:0007669"/>
    <property type="project" value="InterPro"/>
</dbReference>
<dbReference type="GO" id="GO:0034314">
    <property type="term" value="P:Arp2/3 complex-mediated actin nucleation"/>
    <property type="evidence" value="ECO:0007669"/>
    <property type="project" value="InterPro"/>
</dbReference>
<protein>
    <recommendedName>
        <fullName evidence="7">Arp2/3 complex 20 kDa</fullName>
    </recommendedName>
</protein>
<sequence length="215" mass="24231">MHSPALPALAIPLLTTTDPPRPMEIHRRDVPSAESSPHHGTLRGALTQSNTLRPYLECVRASLTAALTLEDFASQVVERHNIPEIEAQTTPEVVLAPLTISRNEHEVVLIEPAVNSVRLSIKIKQADEIEHILAHKFTRFMMQRAENFVVLRRKPIPGYDISFLITNTHTASMLKHKLVDFVIQFMEEVDKEISEMKLSLNARARIVAESYLGTF</sequence>
<proteinExistence type="inferred from homology"/>
<dbReference type="GO" id="GO:0051015">
    <property type="term" value="F:actin filament binding"/>
    <property type="evidence" value="ECO:0007669"/>
    <property type="project" value="TreeGrafter"/>
</dbReference>
<evidence type="ECO:0000256" key="4">
    <source>
        <dbReference type="ARBA" id="ARBA00023203"/>
    </source>
</evidence>
<evidence type="ECO:0000256" key="7">
    <source>
        <dbReference type="ARBA" id="ARBA00082270"/>
    </source>
</evidence>
<evidence type="ECO:0000313" key="10">
    <source>
        <dbReference type="Proteomes" id="UP001217754"/>
    </source>
</evidence>
<keyword evidence="4" id="KW-0009">Actin-binding</keyword>
<dbReference type="PANTHER" id="PTHR22629">
    <property type="entry name" value="ARP2/3 COMPLEX 20 KD SUBUNIT"/>
    <property type="match status" value="1"/>
</dbReference>
<evidence type="ECO:0000256" key="3">
    <source>
        <dbReference type="ARBA" id="ARBA00022490"/>
    </source>
</evidence>
<dbReference type="GeneID" id="85226183"/>
<accession>A0AAF0JAL1</accession>
<comment type="function">
    <text evidence="6">Functions as actin-binding component of the Arp2/3 complex which is involved in regulation of actin polymerization and together with an activating nucleation-promoting factor (NPF) mediates the formation of branched actin networks. Seems to contact the mother actin filament.</text>
</comment>
<comment type="subcellular location">
    <subcellularLocation>
        <location evidence="1">Cytoplasm</location>
        <location evidence="1">Cytoskeleton</location>
    </subcellularLocation>
</comment>
<evidence type="ECO:0000313" key="9">
    <source>
        <dbReference type="EMBL" id="WFD39553.1"/>
    </source>
</evidence>
<dbReference type="InterPro" id="IPR034666">
    <property type="entry name" value="ARPC2/4"/>
</dbReference>
<evidence type="ECO:0000256" key="8">
    <source>
        <dbReference type="SAM" id="MobiDB-lite"/>
    </source>
</evidence>
<dbReference type="EMBL" id="CP119961">
    <property type="protein sequence ID" value="WFD39553.1"/>
    <property type="molecule type" value="Genomic_DNA"/>
</dbReference>
<dbReference type="AlphaFoldDB" id="A0AAF0JAL1"/>
<organism evidence="9 10">
    <name type="scientific">Malassezia japonica</name>
    <dbReference type="NCBI Taxonomy" id="223818"/>
    <lineage>
        <taxon>Eukaryota</taxon>
        <taxon>Fungi</taxon>
        <taxon>Dikarya</taxon>
        <taxon>Basidiomycota</taxon>
        <taxon>Ustilaginomycotina</taxon>
        <taxon>Malasseziomycetes</taxon>
        <taxon>Malasseziales</taxon>
        <taxon>Malasseziaceae</taxon>
        <taxon>Malassezia</taxon>
    </lineage>
</organism>
<feature type="region of interest" description="Disordered" evidence="8">
    <location>
        <begin position="27"/>
        <end position="46"/>
    </location>
</feature>
<evidence type="ECO:0000256" key="1">
    <source>
        <dbReference type="ARBA" id="ARBA00004245"/>
    </source>
</evidence>
<evidence type="ECO:0000256" key="6">
    <source>
        <dbReference type="ARBA" id="ARBA00054835"/>
    </source>
</evidence>
<dbReference type="SUPFAM" id="SSF69645">
    <property type="entry name" value="Arp2/3 complex subunits"/>
    <property type="match status" value="1"/>
</dbReference>
<dbReference type="Proteomes" id="UP001217754">
    <property type="component" value="Chromosome 4"/>
</dbReference>
<dbReference type="RefSeq" id="XP_060122450.1">
    <property type="nucleotide sequence ID" value="XM_060266467.1"/>
</dbReference>
<keyword evidence="3" id="KW-0963">Cytoplasm</keyword>
<dbReference type="Gene3D" id="3.30.1460.20">
    <property type="match status" value="1"/>
</dbReference>
<evidence type="ECO:0000256" key="2">
    <source>
        <dbReference type="ARBA" id="ARBA00005919"/>
    </source>
</evidence>
<dbReference type="PANTHER" id="PTHR22629:SF0">
    <property type="entry name" value="ACTIN-RELATED PROTEIN 2_3 COMPLEX SUBUNIT 4"/>
    <property type="match status" value="1"/>
</dbReference>